<gene>
    <name evidence="2" type="ORF">Lmor_2329</name>
    <name evidence="3" type="ORF">NCTC12239_01418</name>
</gene>
<organism evidence="3 5">
    <name type="scientific">Legionella moravica</name>
    <dbReference type="NCBI Taxonomy" id="39962"/>
    <lineage>
        <taxon>Bacteria</taxon>
        <taxon>Pseudomonadati</taxon>
        <taxon>Pseudomonadota</taxon>
        <taxon>Gammaproteobacteria</taxon>
        <taxon>Legionellales</taxon>
        <taxon>Legionellaceae</taxon>
        <taxon>Legionella</taxon>
    </lineage>
</organism>
<feature type="compositionally biased region" description="Basic and acidic residues" evidence="1">
    <location>
        <begin position="101"/>
        <end position="114"/>
    </location>
</feature>
<evidence type="ECO:0000313" key="2">
    <source>
        <dbReference type="EMBL" id="KTD32391.1"/>
    </source>
</evidence>
<name>A0A378JVL1_9GAMM</name>
<protein>
    <submittedName>
        <fullName evidence="3">Uncharacterized protein</fullName>
    </submittedName>
</protein>
<dbReference type="AlphaFoldDB" id="A0A378JVL1"/>
<dbReference type="OrthoDB" id="9946002at2"/>
<feature type="region of interest" description="Disordered" evidence="1">
    <location>
        <begin position="101"/>
        <end position="166"/>
    </location>
</feature>
<dbReference type="Proteomes" id="UP000054985">
    <property type="component" value="Unassembled WGS sequence"/>
</dbReference>
<evidence type="ECO:0000256" key="1">
    <source>
        <dbReference type="SAM" id="MobiDB-lite"/>
    </source>
</evidence>
<sequence>MSTDKPAFNKLASDKKKVVSSELTEPRKRKPLGLDEEASVNDKKDNEDPMLALMGNLQQSVERVTNSLEDVSGISAVKMMGESLADRAVSALGSLIFDKEHEVTPESESPEKNVQKSTPFHLSPMSDSLTEDSFLTGMDTKPLVQSPCSDHSASLELESSPEFTMS</sequence>
<dbReference type="RefSeq" id="WP_028383007.1">
    <property type="nucleotide sequence ID" value="NZ_CAAAJG010000003.1"/>
</dbReference>
<dbReference type="EMBL" id="LNYN01000029">
    <property type="protein sequence ID" value="KTD32391.1"/>
    <property type="molecule type" value="Genomic_DNA"/>
</dbReference>
<keyword evidence="4" id="KW-1185">Reference proteome</keyword>
<evidence type="ECO:0000313" key="3">
    <source>
        <dbReference type="EMBL" id="STX62486.1"/>
    </source>
</evidence>
<feature type="region of interest" description="Disordered" evidence="1">
    <location>
        <begin position="1"/>
        <end position="48"/>
    </location>
</feature>
<reference evidence="3 5" key="2">
    <citation type="submission" date="2018-06" db="EMBL/GenBank/DDBJ databases">
        <authorList>
            <consortium name="Pathogen Informatics"/>
            <person name="Doyle S."/>
        </authorList>
    </citation>
    <scope>NUCLEOTIDE SEQUENCE [LARGE SCALE GENOMIC DNA]</scope>
    <source>
        <strain evidence="3 5">NCTC12239</strain>
    </source>
</reference>
<evidence type="ECO:0000313" key="4">
    <source>
        <dbReference type="Proteomes" id="UP000054985"/>
    </source>
</evidence>
<accession>A0A378JVL1</accession>
<reference evidence="2 4" key="1">
    <citation type="submission" date="2015-11" db="EMBL/GenBank/DDBJ databases">
        <title>Genomic analysis of 38 Legionella species identifies large and diverse effector repertoires.</title>
        <authorList>
            <person name="Burstein D."/>
            <person name="Amaro F."/>
            <person name="Zusman T."/>
            <person name="Lifshitz Z."/>
            <person name="Cohen O."/>
            <person name="Gilbert J.A."/>
            <person name="Pupko T."/>
            <person name="Shuman H.A."/>
            <person name="Segal G."/>
        </authorList>
    </citation>
    <scope>NUCLEOTIDE SEQUENCE [LARGE SCALE GENOMIC DNA]</scope>
    <source>
        <strain evidence="2 4">ATCC 43877</strain>
    </source>
</reference>
<dbReference type="EMBL" id="UGOG01000001">
    <property type="protein sequence ID" value="STX62486.1"/>
    <property type="molecule type" value="Genomic_DNA"/>
</dbReference>
<feature type="compositionally biased region" description="Polar residues" evidence="1">
    <location>
        <begin position="115"/>
        <end position="133"/>
    </location>
</feature>
<proteinExistence type="predicted"/>
<dbReference type="Proteomes" id="UP000254040">
    <property type="component" value="Unassembled WGS sequence"/>
</dbReference>
<evidence type="ECO:0000313" key="5">
    <source>
        <dbReference type="Proteomes" id="UP000254040"/>
    </source>
</evidence>